<evidence type="ECO:0000313" key="1">
    <source>
        <dbReference type="EMBL" id="GAF90767.1"/>
    </source>
</evidence>
<name>X0TRI3_9ZZZZ</name>
<accession>X0TRI3</accession>
<feature type="non-terminal residue" evidence="1">
    <location>
        <position position="1"/>
    </location>
</feature>
<sequence length="91" mass="10135">GRGGRGRGGRRWYGGNWGYRYRPPPPAVRYYPDYYPGYASRYVPWLTGAYWFGSTCKDGCTNVGNDRWGCQFPGGGGNDCVFASDCYGCGF</sequence>
<reference evidence="1" key="1">
    <citation type="journal article" date="2014" name="Front. Microbiol.">
        <title>High frequency of phylogenetically diverse reductive dehalogenase-homologous genes in deep subseafloor sedimentary metagenomes.</title>
        <authorList>
            <person name="Kawai M."/>
            <person name="Futagami T."/>
            <person name="Toyoda A."/>
            <person name="Takaki Y."/>
            <person name="Nishi S."/>
            <person name="Hori S."/>
            <person name="Arai W."/>
            <person name="Tsubouchi T."/>
            <person name="Morono Y."/>
            <person name="Uchiyama I."/>
            <person name="Ito T."/>
            <person name="Fujiyama A."/>
            <person name="Inagaki F."/>
            <person name="Takami H."/>
        </authorList>
    </citation>
    <scope>NUCLEOTIDE SEQUENCE</scope>
    <source>
        <strain evidence="1">Expedition CK06-06</strain>
    </source>
</reference>
<dbReference type="EMBL" id="BARS01010190">
    <property type="protein sequence ID" value="GAF90767.1"/>
    <property type="molecule type" value="Genomic_DNA"/>
</dbReference>
<comment type="caution">
    <text evidence="1">The sequence shown here is derived from an EMBL/GenBank/DDBJ whole genome shotgun (WGS) entry which is preliminary data.</text>
</comment>
<dbReference type="AlphaFoldDB" id="X0TRI3"/>
<proteinExistence type="predicted"/>
<gene>
    <name evidence="1" type="ORF">S01H1_18956</name>
</gene>
<organism evidence="1">
    <name type="scientific">marine sediment metagenome</name>
    <dbReference type="NCBI Taxonomy" id="412755"/>
    <lineage>
        <taxon>unclassified sequences</taxon>
        <taxon>metagenomes</taxon>
        <taxon>ecological metagenomes</taxon>
    </lineage>
</organism>
<protein>
    <submittedName>
        <fullName evidence="1">Uncharacterized protein</fullName>
    </submittedName>
</protein>